<dbReference type="PROSITE" id="PS50011">
    <property type="entry name" value="PROTEIN_KINASE_DOM"/>
    <property type="match status" value="1"/>
</dbReference>
<dbReference type="Gene3D" id="1.10.510.10">
    <property type="entry name" value="Transferase(Phosphotransferase) domain 1"/>
    <property type="match status" value="1"/>
</dbReference>
<evidence type="ECO:0000256" key="1">
    <source>
        <dbReference type="PROSITE-ProRule" id="PRU10141"/>
    </source>
</evidence>
<feature type="binding site" evidence="1">
    <location>
        <position position="51"/>
    </location>
    <ligand>
        <name>ATP</name>
        <dbReference type="ChEBI" id="CHEBI:30616"/>
    </ligand>
</feature>
<dbReference type="PANTHER" id="PTHR48055:SF54">
    <property type="entry name" value="PROTEIN KINASE DOMAIN-CONTAINING PROTEIN"/>
    <property type="match status" value="1"/>
</dbReference>
<evidence type="ECO:0000313" key="3">
    <source>
        <dbReference type="EMBL" id="KAH7512929.1"/>
    </source>
</evidence>
<dbReference type="SUPFAM" id="SSF56112">
    <property type="entry name" value="Protein kinase-like (PK-like)"/>
    <property type="match status" value="1"/>
</dbReference>
<keyword evidence="1" id="KW-0067">ATP-binding</keyword>
<dbReference type="Pfam" id="PF00069">
    <property type="entry name" value="Pkinase"/>
    <property type="match status" value="1"/>
</dbReference>
<proteinExistence type="predicted"/>
<protein>
    <recommendedName>
        <fullName evidence="2">Protein kinase domain-containing protein</fullName>
    </recommendedName>
</protein>
<dbReference type="GO" id="GO:0004672">
    <property type="term" value="F:protein kinase activity"/>
    <property type="evidence" value="ECO:0007669"/>
    <property type="project" value="InterPro"/>
</dbReference>
<dbReference type="InterPro" id="IPR000719">
    <property type="entry name" value="Prot_kinase_dom"/>
</dbReference>
<dbReference type="PANTHER" id="PTHR48055">
    <property type="entry name" value="LEUCINE-RICH REPEAT RECEPTOR PROTEIN KINASE EMS1"/>
    <property type="match status" value="1"/>
</dbReference>
<name>A0A978UDT6_ZIZJJ</name>
<gene>
    <name evidence="3" type="ORF">FEM48_Zijuj12G0142500</name>
</gene>
<dbReference type="GO" id="GO:0016020">
    <property type="term" value="C:membrane"/>
    <property type="evidence" value="ECO:0007669"/>
    <property type="project" value="TreeGrafter"/>
</dbReference>
<keyword evidence="1" id="KW-0547">Nucleotide-binding</keyword>
<feature type="domain" description="Protein kinase" evidence="2">
    <location>
        <begin position="19"/>
        <end position="187"/>
    </location>
</feature>
<evidence type="ECO:0000313" key="4">
    <source>
        <dbReference type="Proteomes" id="UP000813462"/>
    </source>
</evidence>
<sequence>MDFELTRLNFEESQIMSGLTESKVIGRGGSGKVYRVSVNNGSHGDDVFAVKQIRNDWSSEKNFEKQFNAEVKVLRSIRHPNVVQLIDSFSSDNFKFLVYEYLPHMSLDRWLHYENEASSSTAPHEWAWRHLEQGKAIVDALDEKIKQPCYIDEIRCVFNLGLNCTQRKPSARPSMKKVIHLLLKCGQ</sequence>
<accession>A0A978UDT6</accession>
<comment type="caution">
    <text evidence="3">The sequence shown here is derived from an EMBL/GenBank/DDBJ whole genome shotgun (WGS) entry which is preliminary data.</text>
</comment>
<evidence type="ECO:0000259" key="2">
    <source>
        <dbReference type="PROSITE" id="PS50011"/>
    </source>
</evidence>
<dbReference type="PROSITE" id="PS00107">
    <property type="entry name" value="PROTEIN_KINASE_ATP"/>
    <property type="match status" value="1"/>
</dbReference>
<dbReference type="Proteomes" id="UP000813462">
    <property type="component" value="Unassembled WGS sequence"/>
</dbReference>
<dbReference type="InterPro" id="IPR011009">
    <property type="entry name" value="Kinase-like_dom_sf"/>
</dbReference>
<dbReference type="Gene3D" id="3.30.200.20">
    <property type="entry name" value="Phosphorylase Kinase, domain 1"/>
    <property type="match status" value="1"/>
</dbReference>
<dbReference type="InterPro" id="IPR017441">
    <property type="entry name" value="Protein_kinase_ATP_BS"/>
</dbReference>
<dbReference type="AlphaFoldDB" id="A0A978UDT6"/>
<reference evidence="3" key="1">
    <citation type="journal article" date="2021" name="Front. Plant Sci.">
        <title>Chromosome-Scale Genome Assembly for Chinese Sour Jujube and Insights Into Its Genome Evolution and Domestication Signature.</title>
        <authorList>
            <person name="Shen L.-Y."/>
            <person name="Luo H."/>
            <person name="Wang X.-L."/>
            <person name="Wang X.-M."/>
            <person name="Qiu X.-J."/>
            <person name="Liu H."/>
            <person name="Zhou S.-S."/>
            <person name="Jia K.-H."/>
            <person name="Nie S."/>
            <person name="Bao Y.-T."/>
            <person name="Zhang R.-G."/>
            <person name="Yun Q.-Z."/>
            <person name="Chai Y.-H."/>
            <person name="Lu J.-Y."/>
            <person name="Li Y."/>
            <person name="Zhao S.-W."/>
            <person name="Mao J.-F."/>
            <person name="Jia S.-G."/>
            <person name="Mao Y.-M."/>
        </authorList>
    </citation>
    <scope>NUCLEOTIDE SEQUENCE</scope>
    <source>
        <strain evidence="3">AT0</strain>
        <tissue evidence="3">Leaf</tissue>
    </source>
</reference>
<dbReference type="EMBL" id="JAEACU010000012">
    <property type="protein sequence ID" value="KAH7512929.1"/>
    <property type="molecule type" value="Genomic_DNA"/>
</dbReference>
<dbReference type="InterPro" id="IPR051564">
    <property type="entry name" value="LRR_receptor-like_kinase"/>
</dbReference>
<dbReference type="GO" id="GO:0005524">
    <property type="term" value="F:ATP binding"/>
    <property type="evidence" value="ECO:0007669"/>
    <property type="project" value="UniProtKB-UniRule"/>
</dbReference>
<organism evidence="3 4">
    <name type="scientific">Ziziphus jujuba var. spinosa</name>
    <dbReference type="NCBI Taxonomy" id="714518"/>
    <lineage>
        <taxon>Eukaryota</taxon>
        <taxon>Viridiplantae</taxon>
        <taxon>Streptophyta</taxon>
        <taxon>Embryophyta</taxon>
        <taxon>Tracheophyta</taxon>
        <taxon>Spermatophyta</taxon>
        <taxon>Magnoliopsida</taxon>
        <taxon>eudicotyledons</taxon>
        <taxon>Gunneridae</taxon>
        <taxon>Pentapetalae</taxon>
        <taxon>rosids</taxon>
        <taxon>fabids</taxon>
        <taxon>Rosales</taxon>
        <taxon>Rhamnaceae</taxon>
        <taxon>Paliureae</taxon>
        <taxon>Ziziphus</taxon>
    </lineage>
</organism>